<dbReference type="InterPro" id="IPR009069">
    <property type="entry name" value="Cys_alpha_HP_mot_SF"/>
</dbReference>
<dbReference type="Proteomes" id="UP000700334">
    <property type="component" value="Unassembled WGS sequence"/>
</dbReference>
<reference evidence="1" key="1">
    <citation type="journal article" date="2021" name="Evol. Appl.">
        <title>The genome of the Pyrenean desman and the effects of bottlenecks and inbreeding on the genomic landscape of an endangered species.</title>
        <authorList>
            <person name="Escoda L."/>
            <person name="Castresana J."/>
        </authorList>
    </citation>
    <scope>NUCLEOTIDE SEQUENCE</scope>
    <source>
        <strain evidence="1">IBE-C5619</strain>
    </source>
</reference>
<comment type="caution">
    <text evidence="1">The sequence shown here is derived from an EMBL/GenBank/DDBJ whole genome shotgun (WGS) entry which is preliminary data.</text>
</comment>
<sequence length="89" mass="9808">MGPQSLWLSSPCLSANSYVEARCQAVLRELRQCCARLPRGRSLVCSGFEREEEEKLAPQPLRSEGLREVISTPRPPGRFCFSPTLAGSG</sequence>
<keyword evidence="2" id="KW-1185">Reference proteome</keyword>
<dbReference type="AlphaFoldDB" id="A0A8J6DUQ6"/>
<dbReference type="SUPFAM" id="SSF47072">
    <property type="entry name" value="Cysteine alpha-hairpin motif"/>
    <property type="match status" value="1"/>
</dbReference>
<organism evidence="1 2">
    <name type="scientific">Galemys pyrenaicus</name>
    <name type="common">Iberian desman</name>
    <name type="synonym">Pyrenean desman</name>
    <dbReference type="NCBI Taxonomy" id="202257"/>
    <lineage>
        <taxon>Eukaryota</taxon>
        <taxon>Metazoa</taxon>
        <taxon>Chordata</taxon>
        <taxon>Craniata</taxon>
        <taxon>Vertebrata</taxon>
        <taxon>Euteleostomi</taxon>
        <taxon>Mammalia</taxon>
        <taxon>Eutheria</taxon>
        <taxon>Laurasiatheria</taxon>
        <taxon>Eulipotyphla</taxon>
        <taxon>Talpidae</taxon>
        <taxon>Galemys</taxon>
    </lineage>
</organism>
<dbReference type="Gene3D" id="1.10.287.1130">
    <property type="entry name" value="CytochromE C oxidase copper chaperone"/>
    <property type="match status" value="1"/>
</dbReference>
<name>A0A8J6DUQ6_GALPY</name>
<dbReference type="OrthoDB" id="13601at2759"/>
<accession>A0A8J6DUQ6</accession>
<gene>
    <name evidence="1" type="ORF">J0S82_015908</name>
</gene>
<protein>
    <submittedName>
        <fullName evidence="1">Cx9C motif-containing protein 4</fullName>
    </submittedName>
</protein>
<proteinExistence type="predicted"/>
<evidence type="ECO:0000313" key="2">
    <source>
        <dbReference type="Proteomes" id="UP000700334"/>
    </source>
</evidence>
<evidence type="ECO:0000313" key="1">
    <source>
        <dbReference type="EMBL" id="KAG8521364.1"/>
    </source>
</evidence>
<dbReference type="EMBL" id="JAGFMF010011477">
    <property type="protein sequence ID" value="KAG8521364.1"/>
    <property type="molecule type" value="Genomic_DNA"/>
</dbReference>
<dbReference type="InterPro" id="IPR027179">
    <property type="entry name" value="CMC4"/>
</dbReference>
<dbReference type="Pfam" id="PF08991">
    <property type="entry name" value="CMC4"/>
    <property type="match status" value="1"/>
</dbReference>